<dbReference type="AlphaFoldDB" id="A0A0K1PF71"/>
<protein>
    <submittedName>
        <fullName evidence="1">Uncharacterized protein</fullName>
    </submittedName>
</protein>
<dbReference type="EMBL" id="CP012332">
    <property type="protein sequence ID" value="AKU91749.1"/>
    <property type="molecule type" value="Genomic_DNA"/>
</dbReference>
<dbReference type="KEGG" id="vin:AKJ08_2136"/>
<evidence type="ECO:0000313" key="1">
    <source>
        <dbReference type="EMBL" id="AKU91749.1"/>
    </source>
</evidence>
<proteinExistence type="predicted"/>
<name>A0A0K1PF71_9BACT</name>
<gene>
    <name evidence="1" type="ORF">AKJ08_2136</name>
</gene>
<organism evidence="1 2">
    <name type="scientific">Vulgatibacter incomptus</name>
    <dbReference type="NCBI Taxonomy" id="1391653"/>
    <lineage>
        <taxon>Bacteria</taxon>
        <taxon>Pseudomonadati</taxon>
        <taxon>Myxococcota</taxon>
        <taxon>Myxococcia</taxon>
        <taxon>Myxococcales</taxon>
        <taxon>Cystobacterineae</taxon>
        <taxon>Vulgatibacteraceae</taxon>
        <taxon>Vulgatibacter</taxon>
    </lineage>
</organism>
<reference evidence="1 2" key="1">
    <citation type="submission" date="2015-08" db="EMBL/GenBank/DDBJ databases">
        <authorList>
            <person name="Babu N.S."/>
            <person name="Beckwith C.J."/>
            <person name="Beseler K.G."/>
            <person name="Brison A."/>
            <person name="Carone J.V."/>
            <person name="Caskin T.P."/>
            <person name="Diamond M."/>
            <person name="Durham M.E."/>
            <person name="Foxe J.M."/>
            <person name="Go M."/>
            <person name="Henderson B.A."/>
            <person name="Jones I.B."/>
            <person name="McGettigan J.A."/>
            <person name="Micheletti S.J."/>
            <person name="Nasrallah M.E."/>
            <person name="Ortiz D."/>
            <person name="Piller C.R."/>
            <person name="Privatt S.R."/>
            <person name="Schneider S.L."/>
            <person name="Sharp S."/>
            <person name="Smith T.C."/>
            <person name="Stanton J.D."/>
            <person name="Ullery H.E."/>
            <person name="Wilson R.J."/>
            <person name="Serrano M.G."/>
            <person name="Buck G."/>
            <person name="Lee V."/>
            <person name="Wang Y."/>
            <person name="Carvalho R."/>
            <person name="Voegtly L."/>
            <person name="Shi R."/>
            <person name="Duckworth R."/>
            <person name="Johnson A."/>
            <person name="Loviza R."/>
            <person name="Walstead R."/>
            <person name="Shah Z."/>
            <person name="Kiflezghi M."/>
            <person name="Wade K."/>
            <person name="Ball S.L."/>
            <person name="Bradley K.W."/>
            <person name="Asai D.J."/>
            <person name="Bowman C.A."/>
            <person name="Russell D.A."/>
            <person name="Pope W.H."/>
            <person name="Jacobs-Sera D."/>
            <person name="Hendrix R.W."/>
            <person name="Hatfull G.F."/>
        </authorList>
    </citation>
    <scope>NUCLEOTIDE SEQUENCE [LARGE SCALE GENOMIC DNA]</scope>
    <source>
        <strain evidence="1 2">DSM 27710</strain>
    </source>
</reference>
<keyword evidence="2" id="KW-1185">Reference proteome</keyword>
<dbReference type="STRING" id="1391653.AKJ08_2136"/>
<accession>A0A0K1PF71</accession>
<dbReference type="Proteomes" id="UP000055590">
    <property type="component" value="Chromosome"/>
</dbReference>
<evidence type="ECO:0000313" key="2">
    <source>
        <dbReference type="Proteomes" id="UP000055590"/>
    </source>
</evidence>
<sequence>MPRDGSPAGGPAECGRSLIYRRLYRTSTPSARWGHSVARLRGGRASPRYLPTPRR</sequence>